<keyword evidence="2" id="KW-1185">Reference proteome</keyword>
<dbReference type="RefSeq" id="WP_283351281.1">
    <property type="nucleotide sequence ID" value="NZ_JAWLKA010000007.1"/>
</dbReference>
<evidence type="ECO:0000313" key="1">
    <source>
        <dbReference type="EMBL" id="MDV6281785.1"/>
    </source>
</evidence>
<evidence type="ECO:0000313" key="2">
    <source>
        <dbReference type="Proteomes" id="UP001185737"/>
    </source>
</evidence>
<sequence>MVKFRPPSKDAEHGEHKADAVALVVRPNPGGWVKQARIDRGQRDGLSSEERAELTRLHCELAKVAEERDLLKRATAF</sequence>
<accession>A0ABU4CEU3</accession>
<gene>
    <name evidence="1" type="ORF">R3Q59_14840</name>
</gene>
<name>A0ABU4CEU3_RHOJO</name>
<evidence type="ECO:0008006" key="3">
    <source>
        <dbReference type="Google" id="ProtNLM"/>
    </source>
</evidence>
<reference evidence="1 2" key="1">
    <citation type="submission" date="2023-10" db="EMBL/GenBank/DDBJ databases">
        <title>Development of a sustainable strategy for remediation of hydrocarbon-contaminated territories based on the waste exchange concept.</title>
        <authorList>
            <person name="Krivoruchko A."/>
        </authorList>
    </citation>
    <scope>NUCLEOTIDE SEQUENCE [LARGE SCALE GENOMIC DNA]</scope>
    <source>
        <strain evidence="1 2">IEGM 60</strain>
    </source>
</reference>
<organism evidence="1 2">
    <name type="scientific">Rhodococcus jostii</name>
    <dbReference type="NCBI Taxonomy" id="132919"/>
    <lineage>
        <taxon>Bacteria</taxon>
        <taxon>Bacillati</taxon>
        <taxon>Actinomycetota</taxon>
        <taxon>Actinomycetes</taxon>
        <taxon>Mycobacteriales</taxon>
        <taxon>Nocardiaceae</taxon>
        <taxon>Rhodococcus</taxon>
    </lineage>
</organism>
<protein>
    <recommendedName>
        <fullName evidence="3">Transposase</fullName>
    </recommendedName>
</protein>
<dbReference type="Proteomes" id="UP001185737">
    <property type="component" value="Unassembled WGS sequence"/>
</dbReference>
<comment type="caution">
    <text evidence="1">The sequence shown here is derived from an EMBL/GenBank/DDBJ whole genome shotgun (WGS) entry which is preliminary data.</text>
</comment>
<proteinExistence type="predicted"/>
<dbReference type="EMBL" id="JAWLKA010000007">
    <property type="protein sequence ID" value="MDV6281785.1"/>
    <property type="molecule type" value="Genomic_DNA"/>
</dbReference>